<dbReference type="GO" id="GO:0006099">
    <property type="term" value="P:tricarboxylic acid cycle"/>
    <property type="evidence" value="ECO:0007669"/>
    <property type="project" value="TreeGrafter"/>
</dbReference>
<evidence type="ECO:0000256" key="3">
    <source>
        <dbReference type="ARBA" id="ARBA00006936"/>
    </source>
</evidence>
<dbReference type="Gene3D" id="3.40.50.11610">
    <property type="entry name" value="Multifunctional 2-oxoglutarate metabolism enzyme, C-terminal domain"/>
    <property type="match status" value="1"/>
</dbReference>
<dbReference type="EC" id="1.2.4.2" evidence="5"/>
<gene>
    <name evidence="13" type="primary">sucA</name>
    <name evidence="13" type="ORF">AXK12_01290</name>
</gene>
<keyword evidence="8" id="KW-0786">Thiamine pyrophosphate</keyword>
<dbReference type="InterPro" id="IPR011603">
    <property type="entry name" value="2oxoglutarate_DH_E1"/>
</dbReference>
<dbReference type="Pfam" id="PF00676">
    <property type="entry name" value="E1_dh"/>
    <property type="match status" value="1"/>
</dbReference>
<comment type="cofactor">
    <cofactor evidence="1">
        <name>thiamine diphosphate</name>
        <dbReference type="ChEBI" id="CHEBI:58937"/>
    </cofactor>
</comment>
<feature type="domain" description="Transketolase-like pyrimidine-binding" evidence="12">
    <location>
        <begin position="586"/>
        <end position="779"/>
    </location>
</feature>
<comment type="similarity">
    <text evidence="3">Belongs to the alpha-ketoglutarate dehydrogenase family.</text>
</comment>
<dbReference type="AlphaFoldDB" id="A0A139STD4"/>
<dbReference type="PIRSF" id="PIRSF000157">
    <property type="entry name" value="Oxoglu_dh_E1"/>
    <property type="match status" value="1"/>
</dbReference>
<dbReference type="InterPro" id="IPR005475">
    <property type="entry name" value="Transketolase-like_Pyr-bd"/>
</dbReference>
<evidence type="ECO:0000256" key="5">
    <source>
        <dbReference type="ARBA" id="ARBA00012280"/>
    </source>
</evidence>
<comment type="catalytic activity">
    <reaction evidence="11">
        <text>N(6)-[(R)-lipoyl]-L-lysyl-[protein] + 2-oxoglutarate + H(+) = N(6)-[(R)-S(8)-succinyldihydrolipoyl]-L-lysyl-[protein] + CO2</text>
        <dbReference type="Rhea" id="RHEA:12188"/>
        <dbReference type="Rhea" id="RHEA-COMP:10474"/>
        <dbReference type="Rhea" id="RHEA-COMP:20092"/>
        <dbReference type="ChEBI" id="CHEBI:15378"/>
        <dbReference type="ChEBI" id="CHEBI:16526"/>
        <dbReference type="ChEBI" id="CHEBI:16810"/>
        <dbReference type="ChEBI" id="CHEBI:83099"/>
        <dbReference type="ChEBI" id="CHEBI:83120"/>
        <dbReference type="EC" id="1.2.4.2"/>
    </reaction>
</comment>
<dbReference type="SUPFAM" id="SSF52518">
    <property type="entry name" value="Thiamin diphosphate-binding fold (THDP-binding)"/>
    <property type="match status" value="2"/>
</dbReference>
<dbReference type="Pfam" id="PF02779">
    <property type="entry name" value="Transket_pyr"/>
    <property type="match status" value="1"/>
</dbReference>
<evidence type="ECO:0000256" key="6">
    <source>
        <dbReference type="ARBA" id="ARBA00013321"/>
    </source>
</evidence>
<dbReference type="InterPro" id="IPR042179">
    <property type="entry name" value="KGD_C_sf"/>
</dbReference>
<dbReference type="PANTHER" id="PTHR23152">
    <property type="entry name" value="2-OXOGLUTARATE DEHYDROGENASE"/>
    <property type="match status" value="1"/>
</dbReference>
<dbReference type="GO" id="GO:0045252">
    <property type="term" value="C:oxoglutarate dehydrogenase complex"/>
    <property type="evidence" value="ECO:0007669"/>
    <property type="project" value="TreeGrafter"/>
</dbReference>
<name>A0A139STD4_9BACT</name>
<evidence type="ECO:0000259" key="12">
    <source>
        <dbReference type="SMART" id="SM00861"/>
    </source>
</evidence>
<dbReference type="Proteomes" id="UP000071392">
    <property type="component" value="Unassembled WGS sequence"/>
</dbReference>
<keyword evidence="14" id="KW-1185">Reference proteome</keyword>
<accession>A0A139STD4</accession>
<dbReference type="NCBIfam" id="TIGR00239">
    <property type="entry name" value="2oxo_dh_E1"/>
    <property type="match status" value="1"/>
</dbReference>
<dbReference type="InterPro" id="IPR001017">
    <property type="entry name" value="DH_E1"/>
</dbReference>
<dbReference type="OrthoDB" id="9759785at2"/>
<dbReference type="InterPro" id="IPR029061">
    <property type="entry name" value="THDP-binding"/>
</dbReference>
<dbReference type="STRING" id="1548208.AXK12_01290"/>
<dbReference type="InterPro" id="IPR032106">
    <property type="entry name" value="2-oxogl_dehyd_N"/>
</dbReference>
<keyword evidence="7" id="KW-0560">Oxidoreductase</keyword>
<evidence type="ECO:0000256" key="2">
    <source>
        <dbReference type="ARBA" id="ARBA00003906"/>
    </source>
</evidence>
<sequence>MNSLPLPTQANAALIEQAYQSWLENPDSVDPTWRAFFQGFQLGYAGEPISGPAAQSVSIIDGLRQSHVHYLISNYRAIGHLEAHLDPLSEPPPAHPKLGLPYYKLSEADLDTVFDVGTYLGGGQMKLRDVVGSLRQTYCGKVGVEYTHIQDLDVRFWLQEKMETTRNQPAFTRGQKIRILRRVHKAELFEKFLHTKYVGQKRFSLEGGETIIAALDSLIEHCPDVGVEEIVMGMAHRGRLNVLTSVMRKSFDELFAQFSENYIPDTVGGDGDVKYHLGYTATLKTTTGSKVDVRLVANPSHLEIVDAVVEGKARARQRIRGDIDRTCVMPVLIHGDAAFAGQGIVAETMNFSQLAGYRTGGTVHFIINNQIGFTTDPSDARSSRYCTDVAKMIEAPVFHVNGDDPEAVCMVAQLALEFRVQFHRDVVIDMYCYRKHGHNESDEPAFTQPLLYRKISKHPQVSAILTRKLIEEGTITPEEGEAIKAEYTQALEAHLEKAKAGEGGRSEKRKARRDTIAQQMTRELSAPAARFQPSFDFEPVATHATAADIADITRALSTVPEGFSPNTKIRRLLDQRAAAIAKGEGIDWGLGEALAIGSLLLDGVHVRLSGQDCQRGTFSHRHAVLHDMETHETHISLRHIREGQAMFCVYNSLLSEAAVLGFDYGYATYHEKMLCIWEAQFGDFANGAQVIIDQFIASGESKWQQTCDLVLLLPHGYEGQGPEHSSARLERFLSLCAEDNIQVANPTTPAQYFHLLRRQMKRKFRKPLVIMSPKSLLRNPAATSRLDEFTSGHFQEILDDEIWGEPRSDAPPALDASSATQAALRTASGAGQQMKADTVRRLIFCSGKVYYDLCDYRAKNAITDVAIARIEQLYPLNAERLAEVAARYPEARLIWCQEEPHNMGSWNYISPLIEAITGRRPHYAGRAPGASPAVGSLALHHIELEAFLDAAFTV</sequence>
<dbReference type="Gene3D" id="3.40.50.12470">
    <property type="match status" value="1"/>
</dbReference>
<dbReference type="SMART" id="SM00861">
    <property type="entry name" value="Transket_pyr"/>
    <property type="match status" value="1"/>
</dbReference>
<organism evidence="13 14">
    <name type="scientific">Cephaloticoccus capnophilus</name>
    <dbReference type="NCBI Taxonomy" id="1548208"/>
    <lineage>
        <taxon>Bacteria</taxon>
        <taxon>Pseudomonadati</taxon>
        <taxon>Verrucomicrobiota</taxon>
        <taxon>Opitutia</taxon>
        <taxon>Opitutales</taxon>
        <taxon>Opitutaceae</taxon>
        <taxon>Cephaloticoccus</taxon>
    </lineage>
</organism>
<dbReference type="PANTHER" id="PTHR23152:SF4">
    <property type="entry name" value="2-OXOADIPATE DEHYDROGENASE COMPLEX COMPONENT E1"/>
    <property type="match status" value="1"/>
</dbReference>
<evidence type="ECO:0000313" key="14">
    <source>
        <dbReference type="Proteomes" id="UP000071392"/>
    </source>
</evidence>
<comment type="subunit">
    <text evidence="4">Homodimer. Part of the 2-oxoglutarate dehydrogenase (OGDH) complex composed of E1 (2-oxoglutarate dehydrogenase), E2 (dihydrolipoamide succinyltransferase) and E3 (dihydrolipoamide dehydrogenase); the complex contains multiple copies of the three enzymatic components (E1, E2 and E3).</text>
</comment>
<dbReference type="Pfam" id="PF16078">
    <property type="entry name" value="2-oxogl_dehyd_N"/>
    <property type="match status" value="1"/>
</dbReference>
<evidence type="ECO:0000256" key="10">
    <source>
        <dbReference type="ARBA" id="ARBA00030680"/>
    </source>
</evidence>
<comment type="function">
    <text evidence="2">E1 component of the 2-oxoglutarate dehydrogenase (OGDH) complex which catalyzes the decarboxylation of 2-oxoglutarate, the first step in the conversion of 2-oxoglutarate to succinyl-CoA and CO(2).</text>
</comment>
<evidence type="ECO:0000256" key="7">
    <source>
        <dbReference type="ARBA" id="ARBA00023002"/>
    </source>
</evidence>
<dbReference type="EMBL" id="LSZP01000004">
    <property type="protein sequence ID" value="KXU37825.1"/>
    <property type="molecule type" value="Genomic_DNA"/>
</dbReference>
<dbReference type="GO" id="GO:0005829">
    <property type="term" value="C:cytosol"/>
    <property type="evidence" value="ECO:0007669"/>
    <property type="project" value="TreeGrafter"/>
</dbReference>
<evidence type="ECO:0000313" key="13">
    <source>
        <dbReference type="EMBL" id="KXU37825.1"/>
    </source>
</evidence>
<reference evidence="13 14" key="1">
    <citation type="submission" date="2016-02" db="EMBL/GenBank/DDBJ databases">
        <authorList>
            <person name="Wen L."/>
            <person name="He K."/>
            <person name="Yang H."/>
        </authorList>
    </citation>
    <scope>NUCLEOTIDE SEQUENCE [LARGE SCALE GENOMIC DNA]</scope>
    <source>
        <strain evidence="13 14">CV41</strain>
    </source>
</reference>
<evidence type="ECO:0000256" key="11">
    <source>
        <dbReference type="ARBA" id="ARBA00051911"/>
    </source>
</evidence>
<proteinExistence type="inferred from homology"/>
<dbReference type="NCBIfam" id="NF006914">
    <property type="entry name" value="PRK09404.1"/>
    <property type="match status" value="1"/>
</dbReference>
<protein>
    <recommendedName>
        <fullName evidence="6">2-oxoglutarate dehydrogenase E1 component</fullName>
        <ecNumber evidence="5">1.2.4.2</ecNumber>
    </recommendedName>
    <alternativeName>
        <fullName evidence="10">Alpha-ketoglutarate dehydrogenase</fullName>
    </alternativeName>
</protein>
<dbReference type="Gene3D" id="1.10.287.1150">
    <property type="entry name" value="TPP helical domain"/>
    <property type="match status" value="1"/>
</dbReference>
<dbReference type="InterPro" id="IPR031717">
    <property type="entry name" value="ODO-1/KGD_C"/>
</dbReference>
<dbReference type="FunFam" id="3.40.50.12470:FF:000009">
    <property type="entry name" value="2-oxoglutarate dehydrogenase E1 component"/>
    <property type="match status" value="1"/>
</dbReference>
<comment type="caution">
    <text evidence="13">The sequence shown here is derived from an EMBL/GenBank/DDBJ whole genome shotgun (WGS) entry which is preliminary data.</text>
</comment>
<dbReference type="RefSeq" id="WP_068710851.1">
    <property type="nucleotide sequence ID" value="NZ_LSZP01000004.1"/>
</dbReference>
<dbReference type="Gene3D" id="3.40.50.970">
    <property type="match status" value="1"/>
</dbReference>
<dbReference type="CDD" id="cd02016">
    <property type="entry name" value="TPP_E1_OGDC_like"/>
    <property type="match status" value="1"/>
</dbReference>
<dbReference type="GO" id="GO:0006096">
    <property type="term" value="P:glycolytic process"/>
    <property type="evidence" value="ECO:0007669"/>
    <property type="project" value="UniProtKB-KW"/>
</dbReference>
<evidence type="ECO:0000256" key="9">
    <source>
        <dbReference type="ARBA" id="ARBA00023152"/>
    </source>
</evidence>
<dbReference type="GO" id="GO:0004591">
    <property type="term" value="F:oxoglutarate dehydrogenase (succinyl-transferring) activity"/>
    <property type="evidence" value="ECO:0007669"/>
    <property type="project" value="UniProtKB-EC"/>
</dbReference>
<evidence type="ECO:0000256" key="8">
    <source>
        <dbReference type="ARBA" id="ARBA00023052"/>
    </source>
</evidence>
<dbReference type="Pfam" id="PF16870">
    <property type="entry name" value="OxoGdeHyase_C"/>
    <property type="match status" value="1"/>
</dbReference>
<dbReference type="GO" id="GO:0030976">
    <property type="term" value="F:thiamine pyrophosphate binding"/>
    <property type="evidence" value="ECO:0007669"/>
    <property type="project" value="InterPro"/>
</dbReference>
<evidence type="ECO:0000256" key="4">
    <source>
        <dbReference type="ARBA" id="ARBA00011301"/>
    </source>
</evidence>
<dbReference type="NCBIfam" id="NF008907">
    <property type="entry name" value="PRK12270.1"/>
    <property type="match status" value="1"/>
</dbReference>
<evidence type="ECO:0000256" key="1">
    <source>
        <dbReference type="ARBA" id="ARBA00001964"/>
    </source>
</evidence>
<keyword evidence="9" id="KW-0324">Glycolysis</keyword>